<sequence>MRVNIFNRDATKRDTTETVTEQDPSVGSGEATSNTNNASSDDIELAQQGTADLPLSEKPEETAQGGVKEIEAITLSWSKPHVVIAYVCMFLLYFTNAFQASITSNLSAYITSGFESHSLIPVISIVSNVMTAAAYLPIAKILDVWGRPVGFSFMTMIAVLGMILSATCKDIETYCAAQVFYSVGFTGMIFSVDVITADTSSMRDRGLAFAFTSSPYIITAFAGPKAAENFYDSNWRWAYGCWAIVLPVVALPLWWTLWSNKRKATKNGLLVKKPSGRTWLQSTWFYIVEFDLAGVILIAAGLVLFLLPFSIAESAENEWRTAHIIVMLVIGVVCLIGFAVFERWVAPKPFIPYALLLSRNIMGACLLDATYQIAYYCWNAYFTSYLQVVYNQSLATAGYISGIFDVVSGIWLLGVGFLIRYTGRYKWLLQIAVPLYILFVGLLIYFRRPETGIGYIIMVEIFISVAGGTMIIGQQVAIMAVADHNDVAAVLAILGLFGYMGGAVGNSISGAIWTNTLPKALQEYLPAETVDQWEAIYDDLTVQLSYPIGDATRDAIIKAYALAQQRMLIAGTAIMALALIWVFMLKNIKVSDMEQVKGVLF</sequence>
<proteinExistence type="inferred from homology"/>
<comment type="similarity">
    <text evidence="2">Belongs to the major facilitator superfamily.</text>
</comment>
<dbReference type="InterPro" id="IPR036259">
    <property type="entry name" value="MFS_trans_sf"/>
</dbReference>
<evidence type="ECO:0000256" key="9">
    <source>
        <dbReference type="ARBA" id="ARBA00023136"/>
    </source>
</evidence>
<feature type="transmembrane region" description="Helical" evidence="11">
    <location>
        <begin position="427"/>
        <end position="446"/>
    </location>
</feature>
<protein>
    <submittedName>
        <fullName evidence="12">Siderophore iron transporter mirB</fullName>
    </submittedName>
</protein>
<organism evidence="12 13">
    <name type="scientific">Lasiodiplodia theobromae</name>
    <dbReference type="NCBI Taxonomy" id="45133"/>
    <lineage>
        <taxon>Eukaryota</taxon>
        <taxon>Fungi</taxon>
        <taxon>Dikarya</taxon>
        <taxon>Ascomycota</taxon>
        <taxon>Pezizomycotina</taxon>
        <taxon>Dothideomycetes</taxon>
        <taxon>Dothideomycetes incertae sedis</taxon>
        <taxon>Botryosphaeriales</taxon>
        <taxon>Botryosphaeriaceae</taxon>
        <taxon>Lasiodiplodia</taxon>
    </lineage>
</organism>
<keyword evidence="7" id="KW-0408">Iron</keyword>
<dbReference type="SUPFAM" id="SSF103473">
    <property type="entry name" value="MFS general substrate transporter"/>
    <property type="match status" value="1"/>
</dbReference>
<evidence type="ECO:0000256" key="2">
    <source>
        <dbReference type="ARBA" id="ARBA00008335"/>
    </source>
</evidence>
<feature type="compositionally biased region" description="Polar residues" evidence="10">
    <location>
        <begin position="17"/>
        <end position="40"/>
    </location>
</feature>
<dbReference type="GO" id="GO:0022857">
    <property type="term" value="F:transmembrane transporter activity"/>
    <property type="evidence" value="ECO:0007669"/>
    <property type="project" value="InterPro"/>
</dbReference>
<evidence type="ECO:0000256" key="8">
    <source>
        <dbReference type="ARBA" id="ARBA00023065"/>
    </source>
</evidence>
<keyword evidence="9 11" id="KW-0472">Membrane</keyword>
<evidence type="ECO:0000313" key="12">
    <source>
        <dbReference type="EMBL" id="KAB2569786.1"/>
    </source>
</evidence>
<feature type="transmembrane region" description="Helical" evidence="11">
    <location>
        <begin position="149"/>
        <end position="167"/>
    </location>
</feature>
<comment type="caution">
    <text evidence="12">The sequence shown here is derived from an EMBL/GenBank/DDBJ whole genome shotgun (WGS) entry which is preliminary data.</text>
</comment>
<keyword evidence="3" id="KW-0813">Transport</keyword>
<feature type="transmembrane region" description="Helical" evidence="11">
    <location>
        <begin position="567"/>
        <end position="585"/>
    </location>
</feature>
<feature type="transmembrane region" description="Helical" evidence="11">
    <location>
        <begin position="353"/>
        <end position="374"/>
    </location>
</feature>
<feature type="transmembrane region" description="Helical" evidence="11">
    <location>
        <begin position="452"/>
        <end position="473"/>
    </location>
</feature>
<dbReference type="PANTHER" id="PTHR23501:SF55">
    <property type="entry name" value="SIDEROPHORE IRON TRANSPORTER, PUTATIVE (AFU_ORTHOLOGUE AFUA_3G03440)-RELATED"/>
    <property type="match status" value="1"/>
</dbReference>
<reference evidence="12 13" key="1">
    <citation type="journal article" date="2019" name="Sci. Rep.">
        <title>A multi-omics analysis of the grapevine pathogen Lasiodiplodia theobromae reveals that temperature affects the expression of virulence- and pathogenicity-related genes.</title>
        <authorList>
            <person name="Felix C."/>
            <person name="Meneses R."/>
            <person name="Goncalves M.F.M."/>
            <person name="Tilleman L."/>
            <person name="Duarte A.S."/>
            <person name="Jorrin-Novo J.V."/>
            <person name="Van de Peer Y."/>
            <person name="Deforce D."/>
            <person name="Van Nieuwerburgh F."/>
            <person name="Esteves A.C."/>
            <person name="Alves A."/>
        </authorList>
    </citation>
    <scope>NUCLEOTIDE SEQUENCE [LARGE SCALE GENOMIC DNA]</scope>
    <source>
        <strain evidence="12 13">LA-SOL3</strain>
    </source>
</reference>
<dbReference type="EMBL" id="VCHE01000168">
    <property type="protein sequence ID" value="KAB2569786.1"/>
    <property type="molecule type" value="Genomic_DNA"/>
</dbReference>
<evidence type="ECO:0000256" key="10">
    <source>
        <dbReference type="SAM" id="MobiDB-lite"/>
    </source>
</evidence>
<keyword evidence="8" id="KW-0406">Ion transport</keyword>
<evidence type="ECO:0000256" key="1">
    <source>
        <dbReference type="ARBA" id="ARBA00004141"/>
    </source>
</evidence>
<feature type="transmembrane region" description="Helical" evidence="11">
    <location>
        <begin position="485"/>
        <end position="508"/>
    </location>
</feature>
<evidence type="ECO:0000256" key="5">
    <source>
        <dbReference type="ARBA" id="ARBA00022692"/>
    </source>
</evidence>
<keyword evidence="6 11" id="KW-1133">Transmembrane helix</keyword>
<feature type="transmembrane region" description="Helical" evidence="11">
    <location>
        <begin position="283"/>
        <end position="309"/>
    </location>
</feature>
<comment type="subcellular location">
    <subcellularLocation>
        <location evidence="1">Membrane</location>
        <topology evidence="1">Multi-pass membrane protein</topology>
    </subcellularLocation>
</comment>
<evidence type="ECO:0000256" key="6">
    <source>
        <dbReference type="ARBA" id="ARBA00022989"/>
    </source>
</evidence>
<evidence type="ECO:0000313" key="13">
    <source>
        <dbReference type="Proteomes" id="UP000325902"/>
    </source>
</evidence>
<dbReference type="GO" id="GO:0006826">
    <property type="term" value="P:iron ion transport"/>
    <property type="evidence" value="ECO:0007669"/>
    <property type="project" value="UniProtKB-KW"/>
</dbReference>
<feature type="transmembrane region" description="Helical" evidence="11">
    <location>
        <begin position="236"/>
        <end position="257"/>
    </location>
</feature>
<evidence type="ECO:0000256" key="11">
    <source>
        <dbReference type="SAM" id="Phobius"/>
    </source>
</evidence>
<feature type="region of interest" description="Disordered" evidence="10">
    <location>
        <begin position="1"/>
        <end position="42"/>
    </location>
</feature>
<accession>A0A5N5CWU3</accession>
<feature type="transmembrane region" description="Helical" evidence="11">
    <location>
        <begin position="394"/>
        <end position="415"/>
    </location>
</feature>
<keyword evidence="13" id="KW-1185">Reference proteome</keyword>
<name>A0A5N5CWU3_9PEZI</name>
<dbReference type="OrthoDB" id="4078873at2759"/>
<keyword evidence="5 11" id="KW-0812">Transmembrane</keyword>
<feature type="transmembrane region" description="Helical" evidence="11">
    <location>
        <begin position="82"/>
        <end position="99"/>
    </location>
</feature>
<feature type="transmembrane region" description="Helical" evidence="11">
    <location>
        <begin position="119"/>
        <end position="137"/>
    </location>
</feature>
<dbReference type="GO" id="GO:0005886">
    <property type="term" value="C:plasma membrane"/>
    <property type="evidence" value="ECO:0007669"/>
    <property type="project" value="TreeGrafter"/>
</dbReference>
<dbReference type="Pfam" id="PF07690">
    <property type="entry name" value="MFS_1"/>
    <property type="match status" value="1"/>
</dbReference>
<dbReference type="AlphaFoldDB" id="A0A5N5CWU3"/>
<dbReference type="PANTHER" id="PTHR23501">
    <property type="entry name" value="MAJOR FACILITATOR SUPERFAMILY"/>
    <property type="match status" value="1"/>
</dbReference>
<evidence type="ECO:0000256" key="4">
    <source>
        <dbReference type="ARBA" id="ARBA00022496"/>
    </source>
</evidence>
<evidence type="ECO:0000256" key="3">
    <source>
        <dbReference type="ARBA" id="ARBA00022448"/>
    </source>
</evidence>
<feature type="transmembrane region" description="Helical" evidence="11">
    <location>
        <begin position="179"/>
        <end position="195"/>
    </location>
</feature>
<gene>
    <name evidence="12" type="primary">mirB_3</name>
    <name evidence="12" type="ORF">DBV05_g11553</name>
</gene>
<dbReference type="Proteomes" id="UP000325902">
    <property type="component" value="Unassembled WGS sequence"/>
</dbReference>
<dbReference type="Gene3D" id="1.20.1250.20">
    <property type="entry name" value="MFS general substrate transporter like domains"/>
    <property type="match status" value="2"/>
</dbReference>
<evidence type="ECO:0000256" key="7">
    <source>
        <dbReference type="ARBA" id="ARBA00023004"/>
    </source>
</evidence>
<dbReference type="GO" id="GO:0010106">
    <property type="term" value="P:cellular response to iron ion starvation"/>
    <property type="evidence" value="ECO:0007669"/>
    <property type="project" value="UniProtKB-ARBA"/>
</dbReference>
<dbReference type="FunFam" id="1.20.1250.20:FF:000302">
    <property type="entry name" value="MFS siderochrome iron transporter MirB"/>
    <property type="match status" value="1"/>
</dbReference>
<dbReference type="FunFam" id="1.20.1250.20:FF:000284">
    <property type="entry name" value="Siderophore iron transporter mirB"/>
    <property type="match status" value="1"/>
</dbReference>
<dbReference type="InterPro" id="IPR011701">
    <property type="entry name" value="MFS"/>
</dbReference>
<keyword evidence="4" id="KW-0410">Iron transport</keyword>
<feature type="transmembrane region" description="Helical" evidence="11">
    <location>
        <begin position="321"/>
        <end position="341"/>
    </location>
</feature>